<dbReference type="Pfam" id="PF20049">
    <property type="entry name" value="DUF6451"/>
    <property type="match status" value="1"/>
</dbReference>
<comment type="caution">
    <text evidence="2">The sequence shown here is derived from an EMBL/GenBank/DDBJ whole genome shotgun (WGS) entry which is preliminary data.</text>
</comment>
<organism evidence="2 3">
    <name type="scientific">Ridgeia piscesae</name>
    <name type="common">Tubeworm</name>
    <dbReference type="NCBI Taxonomy" id="27915"/>
    <lineage>
        <taxon>Eukaryota</taxon>
        <taxon>Metazoa</taxon>
        <taxon>Spiralia</taxon>
        <taxon>Lophotrochozoa</taxon>
        <taxon>Annelida</taxon>
        <taxon>Polychaeta</taxon>
        <taxon>Sedentaria</taxon>
        <taxon>Canalipalpata</taxon>
        <taxon>Sabellida</taxon>
        <taxon>Siboglinidae</taxon>
        <taxon>Ridgeia</taxon>
    </lineage>
</organism>
<dbReference type="SUPFAM" id="SSF56672">
    <property type="entry name" value="DNA/RNA polymerases"/>
    <property type="match status" value="1"/>
</dbReference>
<dbReference type="CDD" id="cd09076">
    <property type="entry name" value="L1-EN"/>
    <property type="match status" value="1"/>
</dbReference>
<dbReference type="InterPro" id="IPR000477">
    <property type="entry name" value="RT_dom"/>
</dbReference>
<evidence type="ECO:0000313" key="3">
    <source>
        <dbReference type="Proteomes" id="UP001209878"/>
    </source>
</evidence>
<sequence>MNEASKLAQVIREMKRYRLDILGVSECRWTGSGRQVSHDGSTILYSGHEDTHIRVVALVISKQKANTLLEWEPISDRIMKARFNSKHCKLTIILCYAPTNESDKEHKEDWYEQLQQAAAKVPQHDMLLIIGDMNANSDNSNCERAMGKHGCGVMNDNGERLVHYCLNNNYVIGGTIFAHRDIQKLTWKSPDGRTSNQIDHIIINGKWRRSLQDVRVCRGADKRSYVEGLAAEAESAAARGELSTVYKITKRLCGNYTTHSAPVKGKDGSTITTEREQADRWVEYFCDVLNHPQPDEPADPPPVPDDLNIDTRPPTEAEVKNAIKAMKSGKAPGVDSIHGEMLKADLSTATRVLTNLFDTIWDKETIPSDWDKGLIIKIPKKGNLQQSLLGRIETAIDNKLRQEQAGFRRRRGCTDQIFALRNIIEQTLEWNCPLYINFIDFKKAFDSIHHDTLWKILRSYGVPLKIVSLIETFYNHFECSVILNNTSSEWFTVKSGVRQGCILSPILFLVVIDWVMRKTTSDKPRGIQRTLFSQLEDLDFADDLAFLSVKLDHLQEKNDRLERYAKQTGLTINTSKTQVMSINTTPTAPVTVNGEPLEFVQDFTYLGSLISKDNGGQKDIKARLGKARCAFAKLQNIWKSNQYTTKTKIRLYNSNVKSILLYGSECWRVVKGDMAKIDAFHNRCQRKICRIFWPNKISNVDLYKKTGCNSAVLEIKRRRLRWLGHVLRMPQDSIPKVALRWTPPGKRKRGRPKMTWRQSVMAELKEMGLSWDGQSTSADSRCVYTFNVPTSDCGQTPGPSVDDQIWKSSVIALQA</sequence>
<dbReference type="AlphaFoldDB" id="A0AAD9KN54"/>
<keyword evidence="3" id="KW-1185">Reference proteome</keyword>
<dbReference type="Gene3D" id="3.60.10.10">
    <property type="entry name" value="Endonuclease/exonuclease/phosphatase"/>
    <property type="match status" value="1"/>
</dbReference>
<dbReference type="Pfam" id="PF00078">
    <property type="entry name" value="RVT_1"/>
    <property type="match status" value="1"/>
</dbReference>
<name>A0AAD9KN54_RIDPI</name>
<dbReference type="Proteomes" id="UP001209878">
    <property type="component" value="Unassembled WGS sequence"/>
</dbReference>
<dbReference type="InterPro" id="IPR005135">
    <property type="entry name" value="Endo/exonuclease/phosphatase"/>
</dbReference>
<feature type="domain" description="Reverse transcriptase" evidence="1">
    <location>
        <begin position="359"/>
        <end position="610"/>
    </location>
</feature>
<dbReference type="Pfam" id="PF03372">
    <property type="entry name" value="Exo_endo_phos"/>
    <property type="match status" value="1"/>
</dbReference>
<evidence type="ECO:0000313" key="2">
    <source>
        <dbReference type="EMBL" id="KAK2174305.1"/>
    </source>
</evidence>
<dbReference type="GO" id="GO:0003824">
    <property type="term" value="F:catalytic activity"/>
    <property type="evidence" value="ECO:0007669"/>
    <property type="project" value="InterPro"/>
</dbReference>
<dbReference type="PROSITE" id="PS50878">
    <property type="entry name" value="RT_POL"/>
    <property type="match status" value="1"/>
</dbReference>
<dbReference type="InterPro" id="IPR036691">
    <property type="entry name" value="Endo/exonu/phosph_ase_sf"/>
</dbReference>
<dbReference type="PANTHER" id="PTHR47027">
    <property type="entry name" value="REVERSE TRANSCRIPTASE DOMAIN-CONTAINING PROTEIN"/>
    <property type="match status" value="1"/>
</dbReference>
<gene>
    <name evidence="2" type="ORF">NP493_812g02022</name>
</gene>
<protein>
    <recommendedName>
        <fullName evidence="1">Reverse transcriptase domain-containing protein</fullName>
    </recommendedName>
</protein>
<dbReference type="PANTHER" id="PTHR47027:SF25">
    <property type="entry name" value="REVERSE TRANSCRIPTASE DOMAIN-CONTAINING PROTEIN"/>
    <property type="match status" value="1"/>
</dbReference>
<dbReference type="CDD" id="cd01650">
    <property type="entry name" value="RT_nLTR_like"/>
    <property type="match status" value="1"/>
</dbReference>
<evidence type="ECO:0000259" key="1">
    <source>
        <dbReference type="PROSITE" id="PS50878"/>
    </source>
</evidence>
<accession>A0AAD9KN54</accession>
<dbReference type="EMBL" id="JAODUO010000812">
    <property type="protein sequence ID" value="KAK2174305.1"/>
    <property type="molecule type" value="Genomic_DNA"/>
</dbReference>
<proteinExistence type="predicted"/>
<dbReference type="InterPro" id="IPR043502">
    <property type="entry name" value="DNA/RNA_pol_sf"/>
</dbReference>
<dbReference type="InterPro" id="IPR045609">
    <property type="entry name" value="DUF6451"/>
</dbReference>
<dbReference type="SUPFAM" id="SSF56219">
    <property type="entry name" value="DNase I-like"/>
    <property type="match status" value="1"/>
</dbReference>
<reference evidence="2" key="1">
    <citation type="journal article" date="2023" name="Mol. Biol. Evol.">
        <title>Third-Generation Sequencing Reveals the Adaptive Role of the Epigenome in Three Deep-Sea Polychaetes.</title>
        <authorList>
            <person name="Perez M."/>
            <person name="Aroh O."/>
            <person name="Sun Y."/>
            <person name="Lan Y."/>
            <person name="Juniper S.K."/>
            <person name="Young C.R."/>
            <person name="Angers B."/>
            <person name="Qian P.Y."/>
        </authorList>
    </citation>
    <scope>NUCLEOTIDE SEQUENCE</scope>
    <source>
        <strain evidence="2">R07B-5</strain>
    </source>
</reference>